<dbReference type="PIRSF" id="PIRSF006603">
    <property type="entry name" value="DinF"/>
    <property type="match status" value="1"/>
</dbReference>
<feature type="transmembrane region" description="Helical" evidence="8">
    <location>
        <begin position="170"/>
        <end position="189"/>
    </location>
</feature>
<gene>
    <name evidence="9" type="ORF">HCN83_17470</name>
</gene>
<feature type="transmembrane region" description="Helical" evidence="8">
    <location>
        <begin position="94"/>
        <end position="116"/>
    </location>
</feature>
<dbReference type="PANTHER" id="PTHR43549">
    <property type="entry name" value="MULTIDRUG RESISTANCE PROTEIN YPNP-RELATED"/>
    <property type="match status" value="1"/>
</dbReference>
<dbReference type="PANTHER" id="PTHR43549:SF3">
    <property type="entry name" value="MULTIDRUG RESISTANCE PROTEIN YPNP-RELATED"/>
    <property type="match status" value="1"/>
</dbReference>
<dbReference type="Proteomes" id="UP000752012">
    <property type="component" value="Unassembled WGS sequence"/>
</dbReference>
<dbReference type="GO" id="GO:0005886">
    <property type="term" value="C:plasma membrane"/>
    <property type="evidence" value="ECO:0007669"/>
    <property type="project" value="UniProtKB-SubCell"/>
</dbReference>
<evidence type="ECO:0000256" key="6">
    <source>
        <dbReference type="ARBA" id="ARBA00022989"/>
    </source>
</evidence>
<feature type="transmembrane region" description="Helical" evidence="8">
    <location>
        <begin position="136"/>
        <end position="158"/>
    </location>
</feature>
<feature type="transmembrane region" description="Helical" evidence="8">
    <location>
        <begin position="386"/>
        <end position="406"/>
    </location>
</feature>
<dbReference type="CDD" id="cd13138">
    <property type="entry name" value="MATE_yoeA_like"/>
    <property type="match status" value="1"/>
</dbReference>
<keyword evidence="5 8" id="KW-0812">Transmembrane</keyword>
<proteinExistence type="inferred from homology"/>
<evidence type="ECO:0000256" key="1">
    <source>
        <dbReference type="ARBA" id="ARBA00004651"/>
    </source>
</evidence>
<dbReference type="EMBL" id="JAATHJ010000051">
    <property type="protein sequence ID" value="NJP39364.1"/>
    <property type="molecule type" value="Genomic_DNA"/>
</dbReference>
<dbReference type="GO" id="GO:0015297">
    <property type="term" value="F:antiporter activity"/>
    <property type="evidence" value="ECO:0007669"/>
    <property type="project" value="InterPro"/>
</dbReference>
<dbReference type="InterPro" id="IPR048279">
    <property type="entry name" value="MdtK-like"/>
</dbReference>
<dbReference type="GO" id="GO:0042910">
    <property type="term" value="F:xenobiotic transmembrane transporter activity"/>
    <property type="evidence" value="ECO:0007669"/>
    <property type="project" value="InterPro"/>
</dbReference>
<feature type="transmembrane region" description="Helical" evidence="8">
    <location>
        <begin position="49"/>
        <end position="73"/>
    </location>
</feature>
<evidence type="ECO:0000256" key="4">
    <source>
        <dbReference type="ARBA" id="ARBA00022475"/>
    </source>
</evidence>
<feature type="transmembrane region" description="Helical" evidence="8">
    <location>
        <begin position="237"/>
        <end position="262"/>
    </location>
</feature>
<evidence type="ECO:0000256" key="2">
    <source>
        <dbReference type="ARBA" id="ARBA00010199"/>
    </source>
</evidence>
<dbReference type="RefSeq" id="WP_168009696.1">
    <property type="nucleotide sequence ID" value="NZ_JAATHJ010000051.1"/>
</dbReference>
<keyword evidence="10" id="KW-1185">Reference proteome</keyword>
<evidence type="ECO:0000256" key="3">
    <source>
        <dbReference type="ARBA" id="ARBA00022448"/>
    </source>
</evidence>
<feature type="transmembrane region" description="Helical" evidence="8">
    <location>
        <begin position="356"/>
        <end position="377"/>
    </location>
</feature>
<dbReference type="InterPro" id="IPR002528">
    <property type="entry name" value="MATE_fam"/>
</dbReference>
<name>A0A969PXQ3_9BACI</name>
<comment type="similarity">
    <text evidence="2">Belongs to the multi antimicrobial extrusion (MATE) (TC 2.A.66.1) family.</text>
</comment>
<dbReference type="NCBIfam" id="TIGR00797">
    <property type="entry name" value="matE"/>
    <property type="match status" value="1"/>
</dbReference>
<protein>
    <submittedName>
        <fullName evidence="9">MATE family efflux transporter</fullName>
    </submittedName>
</protein>
<feature type="transmembrane region" description="Helical" evidence="8">
    <location>
        <begin position="195"/>
        <end position="216"/>
    </location>
</feature>
<keyword evidence="7 8" id="KW-0472">Membrane</keyword>
<sequence length="449" mass="47491">MAGKQYDFTKGSIMKKMILFSSPIFLTNILQTSYQVIDSLWVGNLLGPSALAATAVSGVVIFTILSFIIGINTSALTVLSQYKGAGNDDGLKKALNAFVVILGSLALILGVIGFVSAEWILNAMGTPEETLPLAALYLRINFVGILFLFGYNFIATVLRALGDSKTPVRFVLLAVILNAILDPIFIAVLDLGIAGAAYATILSQGTAFLYGLIYSVTKGGVPFSLPSLPAAEQARRIFKLGLPSGLSMMVISGGVLAIMTVVTSFGDEVTAGFGAAQRLDSLIMIPALTLGSAINSMAGQNIGADKWGRVGDITRSGLTLIAVVSVSLSAAVFFSAEWAVGLFVQDPETVAFGTMYVQTVAFFYPFLGINFVLNGVVRAAGGMMQVFILNVISFWILRFPLTYLAASVFGEAGIGIGMGASLVLSALIAAVYYRFGGWRKINIMEDPKK</sequence>
<evidence type="ECO:0000313" key="9">
    <source>
        <dbReference type="EMBL" id="NJP39364.1"/>
    </source>
</evidence>
<comment type="subcellular location">
    <subcellularLocation>
        <location evidence="1">Cell membrane</location>
        <topology evidence="1">Multi-pass membrane protein</topology>
    </subcellularLocation>
</comment>
<dbReference type="AlphaFoldDB" id="A0A969PXQ3"/>
<reference evidence="9 10" key="1">
    <citation type="submission" date="2020-03" db="EMBL/GenBank/DDBJ databases">
        <title>Assessment of the enzymatic potential of alkaline-tolerant lipase obtained from Bacillus luteus H11 (technogenic soil) for the bioremediation of saline soils contaminated with petroleum substances.</title>
        <authorList>
            <person name="Kalwasinska A."/>
        </authorList>
    </citation>
    <scope>NUCLEOTIDE SEQUENCE [LARGE SCALE GENOMIC DNA]</scope>
    <source>
        <strain evidence="9 10">H11</strain>
    </source>
</reference>
<feature type="transmembrane region" description="Helical" evidence="8">
    <location>
        <begin position="316"/>
        <end position="336"/>
    </location>
</feature>
<comment type="caution">
    <text evidence="9">The sequence shown here is derived from an EMBL/GenBank/DDBJ whole genome shotgun (WGS) entry which is preliminary data.</text>
</comment>
<evidence type="ECO:0000256" key="5">
    <source>
        <dbReference type="ARBA" id="ARBA00022692"/>
    </source>
</evidence>
<feature type="transmembrane region" description="Helical" evidence="8">
    <location>
        <begin position="412"/>
        <end position="435"/>
    </location>
</feature>
<keyword evidence="6 8" id="KW-1133">Transmembrane helix</keyword>
<dbReference type="InterPro" id="IPR052031">
    <property type="entry name" value="Membrane_Transporter-Flippase"/>
</dbReference>
<feature type="transmembrane region" description="Helical" evidence="8">
    <location>
        <begin position="282"/>
        <end position="304"/>
    </location>
</feature>
<keyword evidence="3" id="KW-0813">Transport</keyword>
<evidence type="ECO:0000256" key="7">
    <source>
        <dbReference type="ARBA" id="ARBA00023136"/>
    </source>
</evidence>
<evidence type="ECO:0000313" key="10">
    <source>
        <dbReference type="Proteomes" id="UP000752012"/>
    </source>
</evidence>
<evidence type="ECO:0000256" key="8">
    <source>
        <dbReference type="SAM" id="Phobius"/>
    </source>
</evidence>
<accession>A0A969PXQ3</accession>
<dbReference type="Pfam" id="PF01554">
    <property type="entry name" value="MatE"/>
    <property type="match status" value="2"/>
</dbReference>
<organism evidence="9 10">
    <name type="scientific">Alkalicoccus luteus</name>
    <dbReference type="NCBI Taxonomy" id="1237094"/>
    <lineage>
        <taxon>Bacteria</taxon>
        <taxon>Bacillati</taxon>
        <taxon>Bacillota</taxon>
        <taxon>Bacilli</taxon>
        <taxon>Bacillales</taxon>
        <taxon>Bacillaceae</taxon>
        <taxon>Alkalicoccus</taxon>
    </lineage>
</organism>
<feature type="transmembrane region" description="Helical" evidence="8">
    <location>
        <begin position="18"/>
        <end position="37"/>
    </location>
</feature>
<keyword evidence="4" id="KW-1003">Cell membrane</keyword>